<gene>
    <name evidence="2" type="ORF">SMACR_00404</name>
</gene>
<evidence type="ECO:0000313" key="3">
    <source>
        <dbReference type="Proteomes" id="UP000433876"/>
    </source>
</evidence>
<comment type="caution">
    <text evidence="2">The sequence shown here is derived from an EMBL/GenBank/DDBJ whole genome shotgun (WGS) entry which is preliminary data.</text>
</comment>
<dbReference type="VEuPathDB" id="FungiDB:SMAC_00404"/>
<feature type="compositionally biased region" description="Basic and acidic residues" evidence="1">
    <location>
        <begin position="9"/>
        <end position="33"/>
    </location>
</feature>
<dbReference type="Proteomes" id="UP000433876">
    <property type="component" value="Unassembled WGS sequence"/>
</dbReference>
<dbReference type="AlphaFoldDB" id="A0A8S8ZT89"/>
<organism evidence="2 3">
    <name type="scientific">Sordaria macrospora</name>
    <dbReference type="NCBI Taxonomy" id="5147"/>
    <lineage>
        <taxon>Eukaryota</taxon>
        <taxon>Fungi</taxon>
        <taxon>Dikarya</taxon>
        <taxon>Ascomycota</taxon>
        <taxon>Pezizomycotina</taxon>
        <taxon>Sordariomycetes</taxon>
        <taxon>Sordariomycetidae</taxon>
        <taxon>Sordariales</taxon>
        <taxon>Sordariaceae</taxon>
        <taxon>Sordaria</taxon>
    </lineage>
</organism>
<accession>A0A8S8ZT89</accession>
<name>A0A8S8ZT89_SORMA</name>
<evidence type="ECO:0000313" key="2">
    <source>
        <dbReference type="EMBL" id="KAA8632629.1"/>
    </source>
</evidence>
<evidence type="ECO:0000256" key="1">
    <source>
        <dbReference type="SAM" id="MobiDB-lite"/>
    </source>
</evidence>
<reference evidence="2 3" key="1">
    <citation type="submission" date="2017-07" db="EMBL/GenBank/DDBJ databases">
        <title>Genome sequence of the Sordaria macrospora wild type strain R19027.</title>
        <authorList>
            <person name="Nowrousian M."/>
            <person name="Teichert I."/>
            <person name="Kueck U."/>
        </authorList>
    </citation>
    <scope>NUCLEOTIDE SEQUENCE [LARGE SCALE GENOMIC DNA]</scope>
    <source>
        <strain evidence="2 3">R19027</strain>
        <tissue evidence="2">Mycelium</tissue>
    </source>
</reference>
<protein>
    <submittedName>
        <fullName evidence="2">Uncharacterized protein</fullName>
    </submittedName>
</protein>
<sequence length="67" mass="7720">MWPKKTKSNNHDQREDRTLAGSRERAPRKEGGQSKRRAIVVEDIEDTEDEDIEDTEDEDIEGHTLVG</sequence>
<feature type="compositionally biased region" description="Acidic residues" evidence="1">
    <location>
        <begin position="42"/>
        <end position="60"/>
    </location>
</feature>
<proteinExistence type="predicted"/>
<feature type="region of interest" description="Disordered" evidence="1">
    <location>
        <begin position="1"/>
        <end position="67"/>
    </location>
</feature>
<dbReference type="EMBL" id="NMPR01000051">
    <property type="protein sequence ID" value="KAA8632629.1"/>
    <property type="molecule type" value="Genomic_DNA"/>
</dbReference>